<gene>
    <name evidence="7" type="primary">AlNc14C55G4213</name>
    <name evidence="7" type="ORF">ALNC14_048540</name>
</gene>
<dbReference type="HOGENOM" id="CLU_1162894_0_0_1"/>
<keyword evidence="1 5" id="KW-0328">Glycosyltransferase</keyword>
<dbReference type="PANTHER" id="PTHR10459:SF60">
    <property type="entry name" value="POLY [ADP-RIBOSE] POLYMERASE 2"/>
    <property type="match status" value="1"/>
</dbReference>
<dbReference type="InterPro" id="IPR012317">
    <property type="entry name" value="Poly(ADP-ribose)pol_cat_dom"/>
</dbReference>
<evidence type="ECO:0000256" key="3">
    <source>
        <dbReference type="ARBA" id="ARBA00023027"/>
    </source>
</evidence>
<evidence type="ECO:0000259" key="6">
    <source>
        <dbReference type="PROSITE" id="PS51059"/>
    </source>
</evidence>
<reference evidence="7" key="2">
    <citation type="submission" date="2011-02" db="EMBL/GenBank/DDBJ databases">
        <authorList>
            <person name="MacLean D."/>
        </authorList>
    </citation>
    <scope>NUCLEOTIDE SEQUENCE</scope>
</reference>
<evidence type="ECO:0000256" key="4">
    <source>
        <dbReference type="ARBA" id="ARBA00033987"/>
    </source>
</evidence>
<dbReference type="Pfam" id="PF00644">
    <property type="entry name" value="PARP"/>
    <property type="match status" value="1"/>
</dbReference>
<evidence type="ECO:0000256" key="1">
    <source>
        <dbReference type="ARBA" id="ARBA00022676"/>
    </source>
</evidence>
<dbReference type="AlphaFoldDB" id="F0WC28"/>
<dbReference type="GO" id="GO:0070212">
    <property type="term" value="P:protein poly-ADP-ribosylation"/>
    <property type="evidence" value="ECO:0007669"/>
    <property type="project" value="TreeGrafter"/>
</dbReference>
<feature type="domain" description="PARP catalytic" evidence="6">
    <location>
        <begin position="126"/>
        <end position="239"/>
    </location>
</feature>
<dbReference type="GO" id="GO:0005730">
    <property type="term" value="C:nucleolus"/>
    <property type="evidence" value="ECO:0007669"/>
    <property type="project" value="TreeGrafter"/>
</dbReference>
<protein>
    <recommendedName>
        <fullName evidence="5">Poly [ADP-ribose] polymerase</fullName>
        <shortName evidence="5">PARP</shortName>
        <ecNumber evidence="5">2.4.2.-</ecNumber>
    </recommendedName>
</protein>
<dbReference type="Gene3D" id="3.90.228.10">
    <property type="match status" value="1"/>
</dbReference>
<evidence type="ECO:0000256" key="5">
    <source>
        <dbReference type="RuleBase" id="RU362114"/>
    </source>
</evidence>
<dbReference type="EMBL" id="FR824100">
    <property type="protein sequence ID" value="CCA18711.1"/>
    <property type="molecule type" value="Genomic_DNA"/>
</dbReference>
<proteinExistence type="predicted"/>
<dbReference type="PANTHER" id="PTHR10459">
    <property type="entry name" value="DNA LIGASE"/>
    <property type="match status" value="1"/>
</dbReference>
<name>F0WC28_9STRA</name>
<dbReference type="GO" id="GO:0006302">
    <property type="term" value="P:double-strand break repair"/>
    <property type="evidence" value="ECO:0007669"/>
    <property type="project" value="TreeGrafter"/>
</dbReference>
<comment type="catalytic activity">
    <reaction evidence="4">
        <text>NAD(+) + (ADP-D-ribosyl)n-acceptor = nicotinamide + (ADP-D-ribosyl)n+1-acceptor + H(+).</text>
        <dbReference type="EC" id="2.4.2.30"/>
    </reaction>
</comment>
<organism evidence="7">
    <name type="scientific">Albugo laibachii Nc14</name>
    <dbReference type="NCBI Taxonomy" id="890382"/>
    <lineage>
        <taxon>Eukaryota</taxon>
        <taxon>Sar</taxon>
        <taxon>Stramenopiles</taxon>
        <taxon>Oomycota</taxon>
        <taxon>Peronosporomycetes</taxon>
        <taxon>Albuginales</taxon>
        <taxon>Albuginaceae</taxon>
        <taxon>Albugo</taxon>
    </lineage>
</organism>
<dbReference type="GO" id="GO:0003950">
    <property type="term" value="F:NAD+ poly-ADP-ribosyltransferase activity"/>
    <property type="evidence" value="ECO:0007669"/>
    <property type="project" value="UniProtKB-UniRule"/>
</dbReference>
<dbReference type="GO" id="GO:1990404">
    <property type="term" value="F:NAD+-protein mono-ADP-ribosyltransferase activity"/>
    <property type="evidence" value="ECO:0007669"/>
    <property type="project" value="TreeGrafter"/>
</dbReference>
<dbReference type="InterPro" id="IPR050800">
    <property type="entry name" value="ARTD/PARP"/>
</dbReference>
<dbReference type="EC" id="2.4.2.-" evidence="5"/>
<evidence type="ECO:0000313" key="7">
    <source>
        <dbReference type="EMBL" id="CCA18711.1"/>
    </source>
</evidence>
<evidence type="ECO:0000256" key="2">
    <source>
        <dbReference type="ARBA" id="ARBA00022679"/>
    </source>
</evidence>
<dbReference type="SUPFAM" id="SSF56399">
    <property type="entry name" value="ADP-ribosylation"/>
    <property type="match status" value="1"/>
</dbReference>
<reference evidence="7" key="1">
    <citation type="journal article" date="2011" name="PLoS Biol.">
        <title>Gene gain and loss during evolution of obligate parasitism in the white rust pathogen of Arabidopsis thaliana.</title>
        <authorList>
            <person name="Kemen E."/>
            <person name="Gardiner A."/>
            <person name="Schultz-Larsen T."/>
            <person name="Kemen A.C."/>
            <person name="Balmuth A.L."/>
            <person name="Robert-Seilaniantz A."/>
            <person name="Bailey K."/>
            <person name="Holub E."/>
            <person name="Studholme D.J."/>
            <person name="Maclean D."/>
            <person name="Jones J.D."/>
        </authorList>
    </citation>
    <scope>NUCLEOTIDE SEQUENCE</scope>
</reference>
<dbReference type="PROSITE" id="PS51059">
    <property type="entry name" value="PARP_CATALYTIC"/>
    <property type="match status" value="1"/>
</dbReference>
<accession>F0WC28</accession>
<keyword evidence="3 5" id="KW-0520">NAD</keyword>
<keyword evidence="2 5" id="KW-0808">Transferase</keyword>
<sequence>MSSEYRDIVLAHNDILQLFCIITSRRRCTSHLEWKWPSGKPRKLSKFSARQIWRKLAYILEQLATQVDRTKIREYSFQLAMLLPELAHVFDQIDCLCKVGFIMDALTKYYNAPSSTFEVNRMALRTFVDEYFTQLQCDLRPLSSDSLEFSRITDYWKLDKSAKDWKVVHAFRIQNKIECRAFLQLKNRKVSARLLWHASSGNNWVTIFRYGLCIEHANHGLYGAGVYFADMVCESLFIS</sequence>